<accession>A0AA36BTA5</accession>
<feature type="compositionally biased region" description="Polar residues" evidence="1">
    <location>
        <begin position="18"/>
        <end position="30"/>
    </location>
</feature>
<evidence type="ECO:0000313" key="3">
    <source>
        <dbReference type="Proteomes" id="UP001162480"/>
    </source>
</evidence>
<keyword evidence="3" id="KW-1185">Reference proteome</keyword>
<protein>
    <submittedName>
        <fullName evidence="2">Uncharacterized protein</fullName>
    </submittedName>
</protein>
<dbReference type="AlphaFoldDB" id="A0AA36BTA5"/>
<dbReference type="EMBL" id="OX597836">
    <property type="protein sequence ID" value="CAI9739307.1"/>
    <property type="molecule type" value="Genomic_DNA"/>
</dbReference>
<name>A0AA36BTA5_OCTVU</name>
<evidence type="ECO:0000313" key="2">
    <source>
        <dbReference type="EMBL" id="CAI9739307.1"/>
    </source>
</evidence>
<sequence>MESSKEVQKSSDAGDVSGTKTSESSIKGNLSASIRDEIGENWKEAAFLLVERCKTLSVYKENYNLSTKFSYPESNDITSSSSIRISSVTSRKYPKTITCYKNVFGQRIESPGHRFG</sequence>
<gene>
    <name evidence="2" type="ORF">OCTVUL_1B001666</name>
</gene>
<feature type="region of interest" description="Disordered" evidence="1">
    <location>
        <begin position="1"/>
        <end position="30"/>
    </location>
</feature>
<reference evidence="2" key="1">
    <citation type="submission" date="2023-08" db="EMBL/GenBank/DDBJ databases">
        <authorList>
            <person name="Alioto T."/>
            <person name="Alioto T."/>
            <person name="Gomez Garrido J."/>
        </authorList>
    </citation>
    <scope>NUCLEOTIDE SEQUENCE</scope>
</reference>
<dbReference type="Proteomes" id="UP001162480">
    <property type="component" value="Chromosome 23"/>
</dbReference>
<evidence type="ECO:0000256" key="1">
    <source>
        <dbReference type="SAM" id="MobiDB-lite"/>
    </source>
</evidence>
<proteinExistence type="predicted"/>
<organism evidence="2 3">
    <name type="scientific">Octopus vulgaris</name>
    <name type="common">Common octopus</name>
    <dbReference type="NCBI Taxonomy" id="6645"/>
    <lineage>
        <taxon>Eukaryota</taxon>
        <taxon>Metazoa</taxon>
        <taxon>Spiralia</taxon>
        <taxon>Lophotrochozoa</taxon>
        <taxon>Mollusca</taxon>
        <taxon>Cephalopoda</taxon>
        <taxon>Coleoidea</taxon>
        <taxon>Octopodiformes</taxon>
        <taxon>Octopoda</taxon>
        <taxon>Incirrata</taxon>
        <taxon>Octopodidae</taxon>
        <taxon>Octopus</taxon>
    </lineage>
</organism>